<feature type="domain" description="Amidohydrolase-related" evidence="2">
    <location>
        <begin position="62"/>
        <end position="434"/>
    </location>
</feature>
<dbReference type="PANTHER" id="PTHR43794">
    <property type="entry name" value="AMINOHYDROLASE SSNA-RELATED"/>
    <property type="match status" value="1"/>
</dbReference>
<gene>
    <name evidence="3" type="ORF">Z518_02616</name>
</gene>
<dbReference type="InterPro" id="IPR011059">
    <property type="entry name" value="Metal-dep_hydrolase_composite"/>
</dbReference>
<dbReference type="GO" id="GO:0016810">
    <property type="term" value="F:hydrolase activity, acting on carbon-nitrogen (but not peptide) bonds"/>
    <property type="evidence" value="ECO:0007669"/>
    <property type="project" value="InterPro"/>
</dbReference>
<dbReference type="Gene3D" id="2.30.40.10">
    <property type="entry name" value="Urease, subunit C, domain 1"/>
    <property type="match status" value="1"/>
</dbReference>
<organism evidence="3 4">
    <name type="scientific">Rhinocladiella mackenziei CBS 650.93</name>
    <dbReference type="NCBI Taxonomy" id="1442369"/>
    <lineage>
        <taxon>Eukaryota</taxon>
        <taxon>Fungi</taxon>
        <taxon>Dikarya</taxon>
        <taxon>Ascomycota</taxon>
        <taxon>Pezizomycotina</taxon>
        <taxon>Eurotiomycetes</taxon>
        <taxon>Chaetothyriomycetidae</taxon>
        <taxon>Chaetothyriales</taxon>
        <taxon>Herpotrichiellaceae</taxon>
        <taxon>Rhinocladiella</taxon>
    </lineage>
</organism>
<dbReference type="AlphaFoldDB" id="A0A0D2G0A6"/>
<dbReference type="EMBL" id="KN847476">
    <property type="protein sequence ID" value="KIX07962.1"/>
    <property type="molecule type" value="Genomic_DNA"/>
</dbReference>
<keyword evidence="1" id="KW-0378">Hydrolase</keyword>
<evidence type="ECO:0000313" key="4">
    <source>
        <dbReference type="Proteomes" id="UP000053617"/>
    </source>
</evidence>
<keyword evidence="4" id="KW-1185">Reference proteome</keyword>
<dbReference type="InterPro" id="IPR050287">
    <property type="entry name" value="MTA/SAH_deaminase"/>
</dbReference>
<dbReference type="SUPFAM" id="SSF51556">
    <property type="entry name" value="Metallo-dependent hydrolases"/>
    <property type="match status" value="1"/>
</dbReference>
<dbReference type="InterPro" id="IPR006680">
    <property type="entry name" value="Amidohydro-rel"/>
</dbReference>
<evidence type="ECO:0000259" key="2">
    <source>
        <dbReference type="Pfam" id="PF01979"/>
    </source>
</evidence>
<dbReference type="STRING" id="1442369.A0A0D2G0A6"/>
<dbReference type="PANTHER" id="PTHR43794:SF11">
    <property type="entry name" value="AMIDOHYDROLASE-RELATED DOMAIN-CONTAINING PROTEIN"/>
    <property type="match status" value="1"/>
</dbReference>
<dbReference type="InterPro" id="IPR032466">
    <property type="entry name" value="Metal_Hydrolase"/>
</dbReference>
<sequence>MAGSSPHDVLFKGATVVSMDSKIGVVHNCDILVQGNTIAKVQPNIDVKEYSGAEIINAENSIVSPGFVDGHHHMWQQLLRSLATDWSLADYLYVMRRCYGSLYTPEDVYVANHVAALDLIHNGVTTVVDHCHILNSPAHTDAAIRGLKDAAIRGVWCYGFYDNPALPKEHNKFDVTNSEFGASAKMKDARRARKEHFSTTNSWETDLLTFGVAPYEAETMPMSELQEQIKLGRELQATIITAHVAVGHYDAGNQIVKQLGDAKMLGPDLLFSHGSAFTDEECHMLAQTKAGVVSTPDTDLQMGMGHSVAFRAEGHGCRVGLGIDITSNQSNDMLVQMRLLLQAERSLDNAKLGTAPMEIKRKSHEVLRMATLGGAEAMGIGHLVGSITPGKRADLIMVKCDDINVVPVIDPIGTLIFNAHPGNIDLTMIDGKILKKDGKLVHADWGKMRDDVRARTTRLVEAGRIILGKNNFATTSTMADFGDYLDAL</sequence>
<name>A0A0D2G0A6_9EURO</name>
<reference evidence="3 4" key="1">
    <citation type="submission" date="2015-01" db="EMBL/GenBank/DDBJ databases">
        <title>The Genome Sequence of Rhinocladiella mackenzie CBS 650.93.</title>
        <authorList>
            <consortium name="The Broad Institute Genomics Platform"/>
            <person name="Cuomo C."/>
            <person name="de Hoog S."/>
            <person name="Gorbushina A."/>
            <person name="Stielow B."/>
            <person name="Teixiera M."/>
            <person name="Abouelleil A."/>
            <person name="Chapman S.B."/>
            <person name="Priest M."/>
            <person name="Young S.K."/>
            <person name="Wortman J."/>
            <person name="Nusbaum C."/>
            <person name="Birren B."/>
        </authorList>
    </citation>
    <scope>NUCLEOTIDE SEQUENCE [LARGE SCALE GENOMIC DNA]</scope>
    <source>
        <strain evidence="3 4">CBS 650.93</strain>
    </source>
</reference>
<dbReference type="NCBIfam" id="NF006056">
    <property type="entry name" value="PRK08204.1"/>
    <property type="match status" value="1"/>
</dbReference>
<dbReference type="GeneID" id="25290687"/>
<dbReference type="Gene3D" id="3.20.20.140">
    <property type="entry name" value="Metal-dependent hydrolases"/>
    <property type="match status" value="1"/>
</dbReference>
<dbReference type="Pfam" id="PF01979">
    <property type="entry name" value="Amidohydro_1"/>
    <property type="match status" value="1"/>
</dbReference>
<evidence type="ECO:0000313" key="3">
    <source>
        <dbReference type="EMBL" id="KIX07962.1"/>
    </source>
</evidence>
<evidence type="ECO:0000256" key="1">
    <source>
        <dbReference type="ARBA" id="ARBA00022801"/>
    </source>
</evidence>
<protein>
    <recommendedName>
        <fullName evidence="2">Amidohydrolase-related domain-containing protein</fullName>
    </recommendedName>
</protein>
<dbReference type="RefSeq" id="XP_013275098.1">
    <property type="nucleotide sequence ID" value="XM_013419644.1"/>
</dbReference>
<dbReference type="Proteomes" id="UP000053617">
    <property type="component" value="Unassembled WGS sequence"/>
</dbReference>
<dbReference type="SUPFAM" id="SSF51338">
    <property type="entry name" value="Composite domain of metallo-dependent hydrolases"/>
    <property type="match status" value="2"/>
</dbReference>
<accession>A0A0D2G0A6</accession>
<dbReference type="VEuPathDB" id="FungiDB:Z518_02616"/>
<dbReference type="HOGENOM" id="CLU_012358_2_3_1"/>
<proteinExistence type="predicted"/>
<dbReference type="OrthoDB" id="194468at2759"/>